<evidence type="ECO:0000313" key="6">
    <source>
        <dbReference type="Proteomes" id="UP000003011"/>
    </source>
</evidence>
<name>G5GH23_9FIRM</name>
<dbReference type="OrthoDB" id="9813147at2"/>
<dbReference type="PRINTS" id="PR01657">
    <property type="entry name" value="MCMFAMILY"/>
</dbReference>
<dbReference type="InterPro" id="IPR014721">
    <property type="entry name" value="Ribsml_uS5_D2-typ_fold_subgr"/>
</dbReference>
<dbReference type="Gene3D" id="3.40.50.300">
    <property type="entry name" value="P-loop containing nucleotide triphosphate hydrolases"/>
    <property type="match status" value="1"/>
</dbReference>
<dbReference type="InterPro" id="IPR027417">
    <property type="entry name" value="P-loop_NTPase"/>
</dbReference>
<dbReference type="Pfam" id="PF13335">
    <property type="entry name" value="Mg_chelatase_C"/>
    <property type="match status" value="1"/>
</dbReference>
<dbReference type="AlphaFoldDB" id="G5GH23"/>
<dbReference type="InterPro" id="IPR001208">
    <property type="entry name" value="MCM_dom"/>
</dbReference>
<evidence type="ECO:0000259" key="4">
    <source>
        <dbReference type="Pfam" id="PF13335"/>
    </source>
</evidence>
<dbReference type="InterPro" id="IPR045006">
    <property type="entry name" value="CHLI-like"/>
</dbReference>
<dbReference type="HOGENOM" id="CLU_026145_1_0_9"/>
<dbReference type="NCBIfam" id="TIGR00368">
    <property type="entry name" value="YifB family Mg chelatase-like AAA ATPase"/>
    <property type="match status" value="1"/>
</dbReference>
<dbReference type="Pfam" id="PF01078">
    <property type="entry name" value="Mg_chelatase"/>
    <property type="match status" value="1"/>
</dbReference>
<dbReference type="PANTHER" id="PTHR32039">
    <property type="entry name" value="MAGNESIUM-CHELATASE SUBUNIT CHLI"/>
    <property type="match status" value="1"/>
</dbReference>
<evidence type="ECO:0000256" key="2">
    <source>
        <dbReference type="ARBA" id="ARBA00022840"/>
    </source>
</evidence>
<dbReference type="eggNOG" id="COG0606">
    <property type="taxonomic scope" value="Bacteria"/>
</dbReference>
<dbReference type="InterPro" id="IPR025158">
    <property type="entry name" value="Mg_chelat-rel_C"/>
</dbReference>
<organism evidence="5 6">
    <name type="scientific">Johnsonella ignava ATCC 51276</name>
    <dbReference type="NCBI Taxonomy" id="679200"/>
    <lineage>
        <taxon>Bacteria</taxon>
        <taxon>Bacillati</taxon>
        <taxon>Bacillota</taxon>
        <taxon>Clostridia</taxon>
        <taxon>Lachnospirales</taxon>
        <taxon>Lachnospiraceae</taxon>
        <taxon>Johnsonella</taxon>
    </lineage>
</organism>
<protein>
    <submittedName>
        <fullName evidence="5">Mg chelatase</fullName>
    </submittedName>
</protein>
<dbReference type="GO" id="GO:0005524">
    <property type="term" value="F:ATP binding"/>
    <property type="evidence" value="ECO:0007669"/>
    <property type="project" value="UniProtKB-KW"/>
</dbReference>
<dbReference type="RefSeq" id="WP_005540125.1">
    <property type="nucleotide sequence ID" value="NZ_JH378830.1"/>
</dbReference>
<dbReference type="InterPro" id="IPR004482">
    <property type="entry name" value="Mg_chelat-rel"/>
</dbReference>
<dbReference type="GO" id="GO:0003677">
    <property type="term" value="F:DNA binding"/>
    <property type="evidence" value="ECO:0007669"/>
    <property type="project" value="InterPro"/>
</dbReference>
<evidence type="ECO:0000256" key="1">
    <source>
        <dbReference type="ARBA" id="ARBA00022741"/>
    </source>
</evidence>
<dbReference type="Gene3D" id="3.30.230.10">
    <property type="match status" value="1"/>
</dbReference>
<gene>
    <name evidence="5" type="ORF">HMPREF9333_00863</name>
</gene>
<dbReference type="PATRIC" id="fig|679200.3.peg.910"/>
<evidence type="ECO:0000313" key="5">
    <source>
        <dbReference type="EMBL" id="EHI56081.1"/>
    </source>
</evidence>
<dbReference type="SUPFAM" id="SSF52540">
    <property type="entry name" value="P-loop containing nucleoside triphosphate hydrolases"/>
    <property type="match status" value="1"/>
</dbReference>
<proteinExistence type="predicted"/>
<keyword evidence="1" id="KW-0547">Nucleotide-binding</keyword>
<dbReference type="InterPro" id="IPR020568">
    <property type="entry name" value="Ribosomal_Su5_D2-typ_SF"/>
</dbReference>
<dbReference type="STRING" id="679200.HMPREF9333_00863"/>
<dbReference type="SUPFAM" id="SSF54211">
    <property type="entry name" value="Ribosomal protein S5 domain 2-like"/>
    <property type="match status" value="1"/>
</dbReference>
<evidence type="ECO:0000259" key="3">
    <source>
        <dbReference type="Pfam" id="PF01078"/>
    </source>
</evidence>
<sequence>MLSKVYSAGLLGIDGFIVCCETDVGSGLPQTVLIGYLASEVREAADRVRTAIKNSGYLLSPKKIVINLSPADIKKESCNFDLPIALSILSSYGIIKTEAFNGCIFAGELSLSGKLLSIKGTLSIAIAAKKAGFKKLYVPSANASEGSVIEGIECFGIEDLNSLVSVLNGEKTHPPHAIYNESGYDYEIGGDFSDINGQEMLKRATIIAVAGRHNILYIGPAGTGKSMIASRIPAIMPIMSMEERLETSRIYSVCGMLDADKPLLKKRPYRNPHHSISPNALVGGGIKPKPGEISLANHGVLFLDELAEFKRETLEILRQPMEEGRVSISRLMGSYVFPADFMLIAATNPCKCGFYPDRNRCNCNINQIKHYLGKISKPLLDRIDICVETRLLNYDELRKHGSGQKSTEIRKIVENARIIQNERFKNDGILFNSQMDKKLVDIYCTLSKKDEEFLKDIYESRSMSVRSVHKILKVARTSADIDKSEQICRRHICEAISYRSLEEKYWGGIMR</sequence>
<feature type="domain" description="Mg chelatase-related protein C-terminal" evidence="4">
    <location>
        <begin position="404"/>
        <end position="499"/>
    </location>
</feature>
<dbReference type="EMBL" id="ACZL01000014">
    <property type="protein sequence ID" value="EHI56081.1"/>
    <property type="molecule type" value="Genomic_DNA"/>
</dbReference>
<dbReference type="Proteomes" id="UP000003011">
    <property type="component" value="Unassembled WGS sequence"/>
</dbReference>
<dbReference type="InterPro" id="IPR000523">
    <property type="entry name" value="Mg_chelatse_chII-like_cat_dom"/>
</dbReference>
<dbReference type="Pfam" id="PF13541">
    <property type="entry name" value="ChlI"/>
    <property type="match status" value="1"/>
</dbReference>
<keyword evidence="6" id="KW-1185">Reference proteome</keyword>
<dbReference type="PANTHER" id="PTHR32039:SF7">
    <property type="entry name" value="COMPETENCE PROTEIN COMM"/>
    <property type="match status" value="1"/>
</dbReference>
<accession>G5GH23</accession>
<reference evidence="5 6" key="1">
    <citation type="submission" date="2011-08" db="EMBL/GenBank/DDBJ databases">
        <title>The Genome Sequence of Johnsonella ignava ATCC 51276.</title>
        <authorList>
            <consortium name="The Broad Institute Genome Sequencing Platform"/>
            <person name="Earl A."/>
            <person name="Ward D."/>
            <person name="Feldgarden M."/>
            <person name="Gevers D."/>
            <person name="Izard J."/>
            <person name="Blanton J.M."/>
            <person name="Baranova O.V."/>
            <person name="Dewhirst F.E."/>
            <person name="Young S.K."/>
            <person name="Zeng Q."/>
            <person name="Gargeya S."/>
            <person name="Fitzgerald M."/>
            <person name="Haas B."/>
            <person name="Abouelleil A."/>
            <person name="Alvarado L."/>
            <person name="Arachchi H.M."/>
            <person name="Berlin A."/>
            <person name="Brown A."/>
            <person name="Chapman S.B."/>
            <person name="Chen Z."/>
            <person name="Dunbar C."/>
            <person name="Freedman E."/>
            <person name="Gearin G."/>
            <person name="Gellesch M."/>
            <person name="Goldberg J."/>
            <person name="Griggs A."/>
            <person name="Gujja S."/>
            <person name="Heiman D."/>
            <person name="Howarth C."/>
            <person name="Larson L."/>
            <person name="Lui A."/>
            <person name="MacDonald P.J.P."/>
            <person name="Montmayeur A."/>
            <person name="Murphy C."/>
            <person name="Neiman D."/>
            <person name="Pearson M."/>
            <person name="Priest M."/>
            <person name="Roberts A."/>
            <person name="Saif S."/>
            <person name="Shea T."/>
            <person name="Shenoy N."/>
            <person name="Sisk P."/>
            <person name="Stolte C."/>
            <person name="Sykes S."/>
            <person name="Wortman J."/>
            <person name="Nusbaum C."/>
            <person name="Birren B."/>
        </authorList>
    </citation>
    <scope>NUCLEOTIDE SEQUENCE [LARGE SCALE GENOMIC DNA]</scope>
    <source>
        <strain evidence="5 6">ATCC 51276</strain>
    </source>
</reference>
<comment type="caution">
    <text evidence="5">The sequence shown here is derived from an EMBL/GenBank/DDBJ whole genome shotgun (WGS) entry which is preliminary data.</text>
</comment>
<keyword evidence="2" id="KW-0067">ATP-binding</keyword>
<feature type="domain" description="Magnesium chelatase ChlI-like catalytic" evidence="3">
    <location>
        <begin position="191"/>
        <end position="396"/>
    </location>
</feature>